<dbReference type="Pfam" id="PF08241">
    <property type="entry name" value="Methyltransf_11"/>
    <property type="match status" value="1"/>
</dbReference>
<dbReference type="KEGG" id="daur:Daura_32950"/>
<sequence>MDRIGSSYDAVAGEYAERIGDELDGKPLDRALLGALAAMCGDGPLVDAGCGPGHVTAHLAGLGARAVGVDLSPGMVAVARRRRPDLAFVAGDLCRLPFGDGVFGGALAAYAVIHLDAAARRRAFAELHRVVRPGGPLLVSFHTAHLEHAGPVLHLSQWWGHEVDLDFRFLDPAEVAAELAAAGWTPHARVEREPLPGVEAPTRRCTLLALRG</sequence>
<dbReference type="RefSeq" id="WP_033359167.1">
    <property type="nucleotide sequence ID" value="NZ_CP073767.1"/>
</dbReference>
<feature type="domain" description="Methyltransferase type 11" evidence="1">
    <location>
        <begin position="46"/>
        <end position="138"/>
    </location>
</feature>
<dbReference type="EMBL" id="CP073767">
    <property type="protein sequence ID" value="UWZ51536.1"/>
    <property type="molecule type" value="Genomic_DNA"/>
</dbReference>
<dbReference type="CDD" id="cd02440">
    <property type="entry name" value="AdoMet_MTases"/>
    <property type="match status" value="1"/>
</dbReference>
<reference evidence="2" key="1">
    <citation type="submission" date="2021-04" db="EMBL/GenBank/DDBJ databases">
        <title>Dactylosporangium aurantiacum NRRL B-8018 full assembly.</title>
        <authorList>
            <person name="Hartkoorn R.C."/>
            <person name="Beaudoing E."/>
            <person name="Hot D."/>
        </authorList>
    </citation>
    <scope>NUCLEOTIDE SEQUENCE</scope>
    <source>
        <strain evidence="2">NRRL B-8018</strain>
    </source>
</reference>
<keyword evidence="2" id="KW-0808">Transferase</keyword>
<keyword evidence="2" id="KW-0489">Methyltransferase</keyword>
<dbReference type="InterPro" id="IPR050508">
    <property type="entry name" value="Methyltransf_Superfamily"/>
</dbReference>
<dbReference type="OrthoDB" id="9805171at2"/>
<dbReference type="Gene3D" id="3.40.50.150">
    <property type="entry name" value="Vaccinia Virus protein VP39"/>
    <property type="match status" value="1"/>
</dbReference>
<dbReference type="GO" id="GO:0008757">
    <property type="term" value="F:S-adenosylmethionine-dependent methyltransferase activity"/>
    <property type="evidence" value="ECO:0007669"/>
    <property type="project" value="InterPro"/>
</dbReference>
<proteinExistence type="predicted"/>
<accession>A0A9Q9MGE2</accession>
<evidence type="ECO:0000259" key="1">
    <source>
        <dbReference type="Pfam" id="PF08241"/>
    </source>
</evidence>
<dbReference type="GO" id="GO:0032259">
    <property type="term" value="P:methylation"/>
    <property type="evidence" value="ECO:0007669"/>
    <property type="project" value="UniProtKB-KW"/>
</dbReference>
<dbReference type="InterPro" id="IPR029063">
    <property type="entry name" value="SAM-dependent_MTases_sf"/>
</dbReference>
<evidence type="ECO:0000313" key="3">
    <source>
        <dbReference type="Proteomes" id="UP001058003"/>
    </source>
</evidence>
<organism evidence="2 3">
    <name type="scientific">Dactylosporangium aurantiacum</name>
    <dbReference type="NCBI Taxonomy" id="35754"/>
    <lineage>
        <taxon>Bacteria</taxon>
        <taxon>Bacillati</taxon>
        <taxon>Actinomycetota</taxon>
        <taxon>Actinomycetes</taxon>
        <taxon>Micromonosporales</taxon>
        <taxon>Micromonosporaceae</taxon>
        <taxon>Dactylosporangium</taxon>
    </lineage>
</organism>
<dbReference type="InterPro" id="IPR013216">
    <property type="entry name" value="Methyltransf_11"/>
</dbReference>
<dbReference type="PANTHER" id="PTHR42912:SF45">
    <property type="entry name" value="23S RRNA (GUANINE(745)-N(1))-METHYLTRANSFERASE"/>
    <property type="match status" value="1"/>
</dbReference>
<dbReference type="AlphaFoldDB" id="A0A9Q9MGE2"/>
<name>A0A9Q9MGE2_9ACTN</name>
<dbReference type="SUPFAM" id="SSF53335">
    <property type="entry name" value="S-adenosyl-L-methionine-dependent methyltransferases"/>
    <property type="match status" value="1"/>
</dbReference>
<gene>
    <name evidence="2" type="ORF">Daura_32950</name>
</gene>
<dbReference type="PANTHER" id="PTHR42912">
    <property type="entry name" value="METHYLTRANSFERASE"/>
    <property type="match status" value="1"/>
</dbReference>
<evidence type="ECO:0000313" key="2">
    <source>
        <dbReference type="EMBL" id="UWZ51536.1"/>
    </source>
</evidence>
<dbReference type="Proteomes" id="UP001058003">
    <property type="component" value="Chromosome"/>
</dbReference>
<protein>
    <submittedName>
        <fullName evidence="2">Class I SAM-dependent methyltransferase</fullName>
    </submittedName>
</protein>
<keyword evidence="3" id="KW-1185">Reference proteome</keyword>